<feature type="region of interest" description="Disordered" evidence="13">
    <location>
        <begin position="30"/>
        <end position="54"/>
    </location>
</feature>
<feature type="domain" description="Galactose-1-phosphate uridyl transferase N-terminal" evidence="14">
    <location>
        <begin position="8"/>
        <end position="178"/>
    </location>
</feature>
<dbReference type="Proteomes" id="UP000046395">
    <property type="component" value="Unassembled WGS sequence"/>
</dbReference>
<evidence type="ECO:0000256" key="3">
    <source>
        <dbReference type="ARBA" id="ARBA00004947"/>
    </source>
</evidence>
<comment type="similarity">
    <text evidence="4 12">Belongs to the galactose-1-phosphate uridylyltransferase type 1 family.</text>
</comment>
<dbReference type="Gene3D" id="3.30.428.10">
    <property type="entry name" value="HIT-like"/>
    <property type="match status" value="2"/>
</dbReference>
<evidence type="ECO:0000256" key="8">
    <source>
        <dbReference type="ARBA" id="ARBA00022833"/>
    </source>
</evidence>
<evidence type="ECO:0000256" key="5">
    <source>
        <dbReference type="ARBA" id="ARBA00022679"/>
    </source>
</evidence>
<dbReference type="AlphaFoldDB" id="A0A5S6Q4G5"/>
<dbReference type="Pfam" id="PF02744">
    <property type="entry name" value="GalP_UDP_tr_C"/>
    <property type="match status" value="1"/>
</dbReference>
<dbReference type="GO" id="GO:0005737">
    <property type="term" value="C:cytoplasm"/>
    <property type="evidence" value="ECO:0007669"/>
    <property type="project" value="TreeGrafter"/>
</dbReference>
<dbReference type="InterPro" id="IPR005850">
    <property type="entry name" value="GalP_Utransf_C"/>
</dbReference>
<dbReference type="SUPFAM" id="SSF54197">
    <property type="entry name" value="HIT-like"/>
    <property type="match status" value="2"/>
</dbReference>
<dbReference type="UniPathway" id="UPA00214"/>
<dbReference type="PROSITE" id="PS00117">
    <property type="entry name" value="GAL_P_UDP_TRANSF_I"/>
    <property type="match status" value="1"/>
</dbReference>
<comment type="pathway">
    <text evidence="3 12">Carbohydrate metabolism; galactose metabolism.</text>
</comment>
<dbReference type="GO" id="GO:0008270">
    <property type="term" value="F:zinc ion binding"/>
    <property type="evidence" value="ECO:0007669"/>
    <property type="project" value="InterPro"/>
</dbReference>
<dbReference type="PIRSF" id="PIRSF000808">
    <property type="entry name" value="GalT"/>
    <property type="match status" value="1"/>
</dbReference>
<dbReference type="NCBIfam" id="NF008724">
    <property type="entry name" value="PRK11720.1"/>
    <property type="match status" value="1"/>
</dbReference>
<feature type="domain" description="Galactose-1-phosphate uridyl transferase C-terminal" evidence="15">
    <location>
        <begin position="188"/>
        <end position="341"/>
    </location>
</feature>
<evidence type="ECO:0000256" key="12">
    <source>
        <dbReference type="RuleBase" id="RU000506"/>
    </source>
</evidence>
<feature type="active site" description="Tele-UMP-histidine intermediate" evidence="11">
    <location>
        <position position="168"/>
    </location>
</feature>
<evidence type="ECO:0000256" key="6">
    <source>
        <dbReference type="ARBA" id="ARBA00022695"/>
    </source>
</evidence>
<dbReference type="InterPro" id="IPR036265">
    <property type="entry name" value="HIT-like_sf"/>
</dbReference>
<dbReference type="WBParaSite" id="TMUE_0000002093.1">
    <property type="protein sequence ID" value="TMUE_0000002093.1"/>
    <property type="gene ID" value="WBGene00297953"/>
</dbReference>
<keyword evidence="5 12" id="KW-0808">Transferase</keyword>
<evidence type="ECO:0000256" key="7">
    <source>
        <dbReference type="ARBA" id="ARBA00022723"/>
    </source>
</evidence>
<evidence type="ECO:0000259" key="14">
    <source>
        <dbReference type="Pfam" id="PF01087"/>
    </source>
</evidence>
<dbReference type="InterPro" id="IPR019779">
    <property type="entry name" value="GalP_UDPtransf1_His-AS"/>
</dbReference>
<organism evidence="16 17">
    <name type="scientific">Trichuris muris</name>
    <name type="common">Mouse whipworm</name>
    <dbReference type="NCBI Taxonomy" id="70415"/>
    <lineage>
        <taxon>Eukaryota</taxon>
        <taxon>Metazoa</taxon>
        <taxon>Ecdysozoa</taxon>
        <taxon>Nematoda</taxon>
        <taxon>Enoplea</taxon>
        <taxon>Dorylaimia</taxon>
        <taxon>Trichinellida</taxon>
        <taxon>Trichuridae</taxon>
        <taxon>Trichuris</taxon>
    </lineage>
</organism>
<keyword evidence="10 12" id="KW-0119">Carbohydrate metabolism</keyword>
<dbReference type="CDD" id="cd00608">
    <property type="entry name" value="GalT"/>
    <property type="match status" value="1"/>
</dbReference>
<proteinExistence type="inferred from homology"/>
<keyword evidence="9 12" id="KW-0299">Galactose metabolism</keyword>
<evidence type="ECO:0000259" key="15">
    <source>
        <dbReference type="Pfam" id="PF02744"/>
    </source>
</evidence>
<evidence type="ECO:0000256" key="10">
    <source>
        <dbReference type="ARBA" id="ARBA00023277"/>
    </source>
</evidence>
<keyword evidence="7 12" id="KW-0479">Metal-binding</keyword>
<comment type="catalytic activity">
    <reaction evidence="1 12">
        <text>alpha-D-galactose 1-phosphate + UDP-alpha-D-glucose = alpha-D-glucose 1-phosphate + UDP-alpha-D-galactose</text>
        <dbReference type="Rhea" id="RHEA:13989"/>
        <dbReference type="ChEBI" id="CHEBI:58336"/>
        <dbReference type="ChEBI" id="CHEBI:58601"/>
        <dbReference type="ChEBI" id="CHEBI:58885"/>
        <dbReference type="ChEBI" id="CHEBI:66914"/>
        <dbReference type="EC" id="2.7.7.12"/>
    </reaction>
</comment>
<name>A0A5S6Q4G5_TRIMR</name>
<dbReference type="PANTHER" id="PTHR11943:SF1">
    <property type="entry name" value="GALACTOSE-1-PHOSPHATE URIDYLYLTRANSFERASE"/>
    <property type="match status" value="1"/>
</dbReference>
<dbReference type="NCBIfam" id="TIGR00209">
    <property type="entry name" value="galT_1"/>
    <property type="match status" value="1"/>
</dbReference>
<evidence type="ECO:0000313" key="16">
    <source>
        <dbReference type="Proteomes" id="UP000046395"/>
    </source>
</evidence>
<dbReference type="InterPro" id="IPR005849">
    <property type="entry name" value="GalP_Utransf_N"/>
</dbReference>
<keyword evidence="6 12" id="KW-0548">Nucleotidyltransferase</keyword>
<keyword evidence="8" id="KW-0862">Zinc</keyword>
<evidence type="ECO:0000313" key="17">
    <source>
        <dbReference type="WBParaSite" id="TMUE_0000002093.1"/>
    </source>
</evidence>
<dbReference type="GO" id="GO:0033499">
    <property type="term" value="P:galactose catabolic process via UDP-galactose, Leloir pathway"/>
    <property type="evidence" value="ECO:0007669"/>
    <property type="project" value="TreeGrafter"/>
</dbReference>
<keyword evidence="16" id="KW-1185">Reference proteome</keyword>
<dbReference type="InterPro" id="IPR001937">
    <property type="entry name" value="GalP_UDPtransf1"/>
</dbReference>
<dbReference type="Pfam" id="PF01087">
    <property type="entry name" value="GalP_UDP_transf"/>
    <property type="match status" value="1"/>
</dbReference>
<feature type="compositionally biased region" description="Polar residues" evidence="13">
    <location>
        <begin position="45"/>
        <end position="54"/>
    </location>
</feature>
<comment type="cofactor">
    <cofactor evidence="2">
        <name>Zn(2+)</name>
        <dbReference type="ChEBI" id="CHEBI:29105"/>
    </cofactor>
</comment>
<dbReference type="EC" id="2.7.7.12" evidence="12"/>
<evidence type="ECO:0000256" key="4">
    <source>
        <dbReference type="ARBA" id="ARBA00010951"/>
    </source>
</evidence>
<sequence>MLNLPGGPHRRYNPLKDEWVIVAPQRLQRPWKGEEQRADALQPRPNDNSNALLPRTQRSSGIVNPDYEQTFCFANDFPALDGQTLLFTNEEDMQHDPLFRTEPAPGACLVLCYHRCSEKHFASMSSQEIEKVVDCWIEQLKTLSADHDWVQIFENRGAAVGCSNGHPHGQVWATKFLPNIPSVMNLCQKKYHYANNGCLLVDYAKKEMADGTRTVLTNDHWLIVVPFWAVWPFETMLLPRRHVLRLTDLTDDEKTSLSDALGRLLRIYDGLFETPFPYSMGWYGAPTGRYLHEDMNHWQLHAVFLPPLLRSATVKKFMAGFELLCEPQRDLTPESAAQRLRVSAEKT</sequence>
<protein>
    <recommendedName>
        <fullName evidence="12">Galactose-1-phosphate uridylyltransferase</fullName>
        <ecNumber evidence="12">2.7.7.12</ecNumber>
    </recommendedName>
</protein>
<dbReference type="GO" id="GO:0008108">
    <property type="term" value="F:UDP-glucose:hexose-1-phosphate uridylyltransferase activity"/>
    <property type="evidence" value="ECO:0007669"/>
    <property type="project" value="UniProtKB-EC"/>
</dbReference>
<evidence type="ECO:0000256" key="2">
    <source>
        <dbReference type="ARBA" id="ARBA00001947"/>
    </source>
</evidence>
<evidence type="ECO:0000256" key="1">
    <source>
        <dbReference type="ARBA" id="ARBA00001107"/>
    </source>
</evidence>
<evidence type="ECO:0000256" key="13">
    <source>
        <dbReference type="SAM" id="MobiDB-lite"/>
    </source>
</evidence>
<reference evidence="17" key="1">
    <citation type="submission" date="2019-12" db="UniProtKB">
        <authorList>
            <consortium name="WormBaseParasite"/>
        </authorList>
    </citation>
    <scope>IDENTIFICATION</scope>
</reference>
<evidence type="ECO:0000256" key="9">
    <source>
        <dbReference type="ARBA" id="ARBA00023144"/>
    </source>
</evidence>
<dbReference type="PANTHER" id="PTHR11943">
    <property type="entry name" value="GALACTOSE-1-PHOSPHATE URIDYLYLTRANSFERASE"/>
    <property type="match status" value="1"/>
</dbReference>
<accession>A0A5S6Q4G5</accession>
<evidence type="ECO:0000256" key="11">
    <source>
        <dbReference type="PIRSR" id="PIRSR000808-1"/>
    </source>
</evidence>
<dbReference type="STRING" id="70415.A0A5S6Q4G5"/>
<dbReference type="FunFam" id="3.30.428.10:FF:000001">
    <property type="entry name" value="Galactose-1-phosphate uridylyltransferase"/>
    <property type="match status" value="1"/>
</dbReference>